<gene>
    <name evidence="1" type="ORF">CBW24_00365</name>
</gene>
<reference evidence="1 2" key="1">
    <citation type="submission" date="2017-05" db="EMBL/GenBank/DDBJ databases">
        <title>Comparative genomic and metabolic analysis of manganese-oxidizing mechanisms in Celeribater manganoxidans DY25T: its adaption to the environment of polymetallic nodule.</title>
        <authorList>
            <person name="Wang X."/>
        </authorList>
    </citation>
    <scope>NUCLEOTIDE SEQUENCE [LARGE SCALE GENOMIC DNA]</scope>
    <source>
        <strain evidence="1 2">DY25</strain>
    </source>
</reference>
<dbReference type="Proteomes" id="UP000219050">
    <property type="component" value="Chromosome"/>
</dbReference>
<accession>A0A291LVD5</accession>
<protein>
    <submittedName>
        <fullName evidence="1">N-formylglutamate amidohydrolase</fullName>
    </submittedName>
</protein>
<dbReference type="KEGG" id="cmag:CBW24_00365"/>
<evidence type="ECO:0000313" key="1">
    <source>
        <dbReference type="EMBL" id="ATI40614.1"/>
    </source>
</evidence>
<name>A0A291LVD5_9RHOB</name>
<evidence type="ECO:0000313" key="2">
    <source>
        <dbReference type="Proteomes" id="UP000219050"/>
    </source>
</evidence>
<sequence>MTQIAYRLLSPATRNTSVVFSSPHSGRVYPEPLMDKTILDELSIRSSEDAFVDDLFGHAPDVGAPLLAAVWPRAWLDLNRAADELDPAVIEGVRSLAHNPRVSSGLGVIPRVVSNGRAIYNGKLTLTEARARITEGWYPYHRALQSLLDESRRLFGEAILIDCHSMPHEAIEAVSPSGRRRPEVVLGDRFGAAATQELVERVEAIFTAAGLHVARNAPFAGAYITQNYGRPSRRQHAIQIEIDRGLYLDERNVTPGPNFETFRDLMRDVTKQIAALGRPGAEAMPLAAE</sequence>
<keyword evidence="1" id="KW-0378">Hydrolase</keyword>
<dbReference type="Gene3D" id="3.40.630.40">
    <property type="entry name" value="Zn-dependent exopeptidases"/>
    <property type="match status" value="1"/>
</dbReference>
<dbReference type="OrthoDB" id="9802050at2"/>
<proteinExistence type="predicted"/>
<organism evidence="1 2">
    <name type="scientific">Pacificitalea manganoxidans</name>
    <dbReference type="NCBI Taxonomy" id="1411902"/>
    <lineage>
        <taxon>Bacteria</taxon>
        <taxon>Pseudomonadati</taxon>
        <taxon>Pseudomonadota</taxon>
        <taxon>Alphaproteobacteria</taxon>
        <taxon>Rhodobacterales</taxon>
        <taxon>Paracoccaceae</taxon>
        <taxon>Pacificitalea</taxon>
    </lineage>
</organism>
<dbReference type="RefSeq" id="WP_097372301.1">
    <property type="nucleotide sequence ID" value="NZ_CP021404.1"/>
</dbReference>
<dbReference type="GO" id="GO:0016787">
    <property type="term" value="F:hydrolase activity"/>
    <property type="evidence" value="ECO:0007669"/>
    <property type="project" value="UniProtKB-KW"/>
</dbReference>
<dbReference type="SUPFAM" id="SSF53187">
    <property type="entry name" value="Zn-dependent exopeptidases"/>
    <property type="match status" value="1"/>
</dbReference>
<dbReference type="Pfam" id="PF05013">
    <property type="entry name" value="FGase"/>
    <property type="match status" value="1"/>
</dbReference>
<keyword evidence="2" id="KW-1185">Reference proteome</keyword>
<dbReference type="InterPro" id="IPR007709">
    <property type="entry name" value="N-FG_amidohydro"/>
</dbReference>
<dbReference type="AlphaFoldDB" id="A0A291LVD5"/>
<dbReference type="EMBL" id="CP021404">
    <property type="protein sequence ID" value="ATI40614.1"/>
    <property type="molecule type" value="Genomic_DNA"/>
</dbReference>